<dbReference type="EMBL" id="BSFM01000005">
    <property type="protein sequence ID" value="GLK83045.1"/>
    <property type="molecule type" value="Genomic_DNA"/>
</dbReference>
<dbReference type="RefSeq" id="WP_213365591.1">
    <property type="nucleotide sequence ID" value="NZ_BSFM01000005.1"/>
</dbReference>
<dbReference type="Gene3D" id="3.40.50.720">
    <property type="entry name" value="NAD(P)-binding Rossmann-like Domain"/>
    <property type="match status" value="1"/>
</dbReference>
<reference evidence="5" key="2">
    <citation type="submission" date="2023-01" db="EMBL/GenBank/DDBJ databases">
        <authorList>
            <person name="Sun Q."/>
            <person name="Evtushenko L."/>
        </authorList>
    </citation>
    <scope>NUCLEOTIDE SEQUENCE</scope>
    <source>
        <strain evidence="5">VKM B-2789</strain>
    </source>
</reference>
<protein>
    <recommendedName>
        <fullName evidence="4">Ketoreductase domain-containing protein</fullName>
    </recommendedName>
</protein>
<dbReference type="AlphaFoldDB" id="A0A9W6JVV1"/>
<keyword evidence="6" id="KW-1185">Reference proteome</keyword>
<organism evidence="5 6">
    <name type="scientific">Ancylobacter defluvii</name>
    <dbReference type="NCBI Taxonomy" id="1282440"/>
    <lineage>
        <taxon>Bacteria</taxon>
        <taxon>Pseudomonadati</taxon>
        <taxon>Pseudomonadota</taxon>
        <taxon>Alphaproteobacteria</taxon>
        <taxon>Hyphomicrobiales</taxon>
        <taxon>Xanthobacteraceae</taxon>
        <taxon>Ancylobacter</taxon>
    </lineage>
</organism>
<dbReference type="GO" id="GO:0016020">
    <property type="term" value="C:membrane"/>
    <property type="evidence" value="ECO:0007669"/>
    <property type="project" value="TreeGrafter"/>
</dbReference>
<dbReference type="CDD" id="cd05233">
    <property type="entry name" value="SDR_c"/>
    <property type="match status" value="1"/>
</dbReference>
<keyword evidence="2" id="KW-0560">Oxidoreductase</keyword>
<dbReference type="Pfam" id="PF00106">
    <property type="entry name" value="adh_short"/>
    <property type="match status" value="1"/>
</dbReference>
<dbReference type="GO" id="GO:0016491">
    <property type="term" value="F:oxidoreductase activity"/>
    <property type="evidence" value="ECO:0007669"/>
    <property type="project" value="UniProtKB-KW"/>
</dbReference>
<gene>
    <name evidence="5" type="ORF">GCM10017653_11140</name>
</gene>
<sequence>MKIEDKRVLITGGSSGIGLALAGALLARGARVAISGRRADRVAQALQELKAQGFTAHGIVADVASAEGRVATLNGALAALGGLDVLVNNAGGVRAGRLENTPEAELQAMIDVDLVAPILLTRAALPALRQSGDATVVNVASGIALVGAPFYATYAAVKAGLARFGESLRRELKGEGIHVLTAYPGGTDTPMMTSNRAGPDLGFAREPASAVAEAIADGLETDAFEVIRGGETRAQMIALNRENPAAIDERFLGLKAALEEAVRDHSAL</sequence>
<dbReference type="Proteomes" id="UP001143330">
    <property type="component" value="Unassembled WGS sequence"/>
</dbReference>
<reference evidence="5" key="1">
    <citation type="journal article" date="2014" name="Int. J. Syst. Evol. Microbiol.">
        <title>Complete genome sequence of Corynebacterium casei LMG S-19264T (=DSM 44701T), isolated from a smear-ripened cheese.</title>
        <authorList>
            <consortium name="US DOE Joint Genome Institute (JGI-PGF)"/>
            <person name="Walter F."/>
            <person name="Albersmeier A."/>
            <person name="Kalinowski J."/>
            <person name="Ruckert C."/>
        </authorList>
    </citation>
    <scope>NUCLEOTIDE SEQUENCE</scope>
    <source>
        <strain evidence="5">VKM B-2789</strain>
    </source>
</reference>
<name>A0A9W6JVV1_9HYPH</name>
<accession>A0A9W6JVV1</accession>
<dbReference type="InterPro" id="IPR057326">
    <property type="entry name" value="KR_dom"/>
</dbReference>
<dbReference type="SUPFAM" id="SSF51735">
    <property type="entry name" value="NAD(P)-binding Rossmann-fold domains"/>
    <property type="match status" value="1"/>
</dbReference>
<evidence type="ECO:0000256" key="3">
    <source>
        <dbReference type="RuleBase" id="RU000363"/>
    </source>
</evidence>
<dbReference type="InterPro" id="IPR002347">
    <property type="entry name" value="SDR_fam"/>
</dbReference>
<comment type="caution">
    <text evidence="5">The sequence shown here is derived from an EMBL/GenBank/DDBJ whole genome shotgun (WGS) entry which is preliminary data.</text>
</comment>
<evidence type="ECO:0000313" key="5">
    <source>
        <dbReference type="EMBL" id="GLK83045.1"/>
    </source>
</evidence>
<evidence type="ECO:0000259" key="4">
    <source>
        <dbReference type="SMART" id="SM00822"/>
    </source>
</evidence>
<evidence type="ECO:0000313" key="6">
    <source>
        <dbReference type="Proteomes" id="UP001143330"/>
    </source>
</evidence>
<comment type="similarity">
    <text evidence="1 3">Belongs to the short-chain dehydrogenases/reductases (SDR) family.</text>
</comment>
<feature type="domain" description="Ketoreductase" evidence="4">
    <location>
        <begin position="6"/>
        <end position="189"/>
    </location>
</feature>
<dbReference type="PANTHER" id="PTHR44196:SF1">
    <property type="entry name" value="DEHYDROGENASE_REDUCTASE SDR FAMILY MEMBER 7B"/>
    <property type="match status" value="1"/>
</dbReference>
<dbReference type="InterPro" id="IPR036291">
    <property type="entry name" value="NAD(P)-bd_dom_sf"/>
</dbReference>
<dbReference type="PRINTS" id="PR00081">
    <property type="entry name" value="GDHRDH"/>
</dbReference>
<proteinExistence type="inferred from homology"/>
<evidence type="ECO:0000256" key="1">
    <source>
        <dbReference type="ARBA" id="ARBA00006484"/>
    </source>
</evidence>
<evidence type="ECO:0000256" key="2">
    <source>
        <dbReference type="ARBA" id="ARBA00023002"/>
    </source>
</evidence>
<dbReference type="SMART" id="SM00822">
    <property type="entry name" value="PKS_KR"/>
    <property type="match status" value="1"/>
</dbReference>
<dbReference type="PANTHER" id="PTHR44196">
    <property type="entry name" value="DEHYDROGENASE/REDUCTASE SDR FAMILY MEMBER 7B"/>
    <property type="match status" value="1"/>
</dbReference>
<dbReference type="PRINTS" id="PR00080">
    <property type="entry name" value="SDRFAMILY"/>
</dbReference>